<reference evidence="2 3" key="1">
    <citation type="submission" date="2020-08" db="EMBL/GenBank/DDBJ databases">
        <title>Functional genomics of gut bacteria from endangered species of beetles.</title>
        <authorList>
            <person name="Carlos-Shanley C."/>
        </authorList>
    </citation>
    <scope>NUCLEOTIDE SEQUENCE [LARGE SCALE GENOMIC DNA]</scope>
    <source>
        <strain evidence="2 3">S00070</strain>
    </source>
</reference>
<dbReference type="EMBL" id="JACHKT010000011">
    <property type="protein sequence ID" value="MBB6003316.1"/>
    <property type="molecule type" value="Genomic_DNA"/>
</dbReference>
<proteinExistence type="predicted"/>
<dbReference type="RefSeq" id="WP_184133713.1">
    <property type="nucleotide sequence ID" value="NZ_JACHKT010000011.1"/>
</dbReference>
<feature type="chain" id="PRO_5032609688" evidence="1">
    <location>
        <begin position="27"/>
        <end position="262"/>
    </location>
</feature>
<keyword evidence="1" id="KW-0732">Signal</keyword>
<keyword evidence="3" id="KW-1185">Reference proteome</keyword>
<organism evidence="2 3">
    <name type="scientific">Arcicella rosea</name>
    <dbReference type="NCBI Taxonomy" id="502909"/>
    <lineage>
        <taxon>Bacteria</taxon>
        <taxon>Pseudomonadati</taxon>
        <taxon>Bacteroidota</taxon>
        <taxon>Cytophagia</taxon>
        <taxon>Cytophagales</taxon>
        <taxon>Flectobacillaceae</taxon>
        <taxon>Arcicella</taxon>
    </lineage>
</organism>
<dbReference type="Proteomes" id="UP000524404">
    <property type="component" value="Unassembled WGS sequence"/>
</dbReference>
<evidence type="ECO:0000313" key="3">
    <source>
        <dbReference type="Proteomes" id="UP000524404"/>
    </source>
</evidence>
<comment type="caution">
    <text evidence="2">The sequence shown here is derived from an EMBL/GenBank/DDBJ whole genome shotgun (WGS) entry which is preliminary data.</text>
</comment>
<evidence type="ECO:0000256" key="1">
    <source>
        <dbReference type="SAM" id="SignalP"/>
    </source>
</evidence>
<gene>
    <name evidence="2" type="ORF">HNP25_001969</name>
</gene>
<name>A0A841EK50_9BACT</name>
<accession>A0A841EK50</accession>
<evidence type="ECO:0000313" key="2">
    <source>
        <dbReference type="EMBL" id="MBB6003316.1"/>
    </source>
</evidence>
<sequence length="262" mass="29308">MKNKLKYFLFIIAVTIFVCCSSPATKYENAVDESKTCSMIFIDKSVSVDPNKQFIYEKYTKIINQLIDENIKTKGDKIEVFFIHENTAKAKVAALVARSEMEIAEGASATDAEAQKTEFEMDISKERSIFKKVVINHLMSLNPSTSKNSTDILAALPLIDHEISKGFTVKAYFLSDMVESMKGANRRDFHKTPPVDDAAAVGWAREDAARLQTTLPNISMAQIFIAKPFEPTASRKINNPAISTYWQRLFSELGVSGEVTEL</sequence>
<protein>
    <submittedName>
        <fullName evidence="2">Uncharacterized protein</fullName>
    </submittedName>
</protein>
<dbReference type="AlphaFoldDB" id="A0A841EK50"/>
<feature type="signal peptide" evidence="1">
    <location>
        <begin position="1"/>
        <end position="26"/>
    </location>
</feature>